<reference evidence="1" key="1">
    <citation type="submission" date="2013-11" db="EMBL/GenBank/DDBJ databases">
        <title>New antitubercular compounds from marine-derived Verrucosispora sp. MS100047.</title>
        <authorList>
            <person name="Huang P."/>
            <person name="Xie F."/>
            <person name="Wang Q."/>
            <person name="Wang J."/>
            <person name="Wang Q."/>
            <person name="Abdel-Mageed W.M."/>
            <person name="Liu M."/>
            <person name="Han J."/>
            <person name="Song F."/>
            <person name="Dai H."/>
            <person name="Liu X."/>
            <person name="Zhang L."/>
        </authorList>
    </citation>
    <scope>NUCLEOTIDE SEQUENCE</scope>
    <source>
        <strain evidence="1">MS100047</strain>
    </source>
</reference>
<dbReference type="EMBL" id="KF826676">
    <property type="protein sequence ID" value="AIS85726.1"/>
    <property type="molecule type" value="Genomic_DNA"/>
</dbReference>
<organism evidence="1">
    <name type="scientific">Verrucosispora sp. MS100047</name>
    <dbReference type="NCBI Taxonomy" id="1410949"/>
    <lineage>
        <taxon>Bacteria</taxon>
        <taxon>Bacillati</taxon>
        <taxon>Actinomycetota</taxon>
        <taxon>Actinomycetes</taxon>
        <taxon>Micromonosporales</taxon>
        <taxon>Micromonosporaceae</taxon>
        <taxon>Micromonospora</taxon>
    </lineage>
</organism>
<dbReference type="AlphaFoldDB" id="A0A097CSV5"/>
<gene>
    <name evidence="1" type="ORF">VASRM7_486</name>
</gene>
<proteinExistence type="predicted"/>
<evidence type="ECO:0000313" key="1">
    <source>
        <dbReference type="EMBL" id="AIS85726.1"/>
    </source>
</evidence>
<protein>
    <submittedName>
        <fullName evidence="1">Uncharacterized protein</fullName>
    </submittedName>
</protein>
<accession>A0A097CSV5</accession>
<sequence>MRRAACVPASGFPLLPQSAAHTVLRRHNLAPRAARLAYAILDGTLVPIDRGAERPLSTMKLALSS</sequence>
<name>A0A097CSV5_9ACTN</name>